<dbReference type="SMART" id="SM00477">
    <property type="entry name" value="NUC"/>
    <property type="match status" value="1"/>
</dbReference>
<dbReference type="GO" id="GO:0016787">
    <property type="term" value="F:hydrolase activity"/>
    <property type="evidence" value="ECO:0007669"/>
    <property type="project" value="UniProtKB-KW"/>
</dbReference>
<protein>
    <recommendedName>
        <fullName evidence="3">ENPP1-3/EXOG-like endonuclease/phosphodiesterase domain-containing protein</fullName>
    </recommendedName>
</protein>
<dbReference type="InterPro" id="IPR001604">
    <property type="entry name" value="Endo_G_ENPP1-like_dom"/>
</dbReference>
<dbReference type="Gene3D" id="3.40.570.10">
    <property type="entry name" value="Extracellular Endonuclease, subunit A"/>
    <property type="match status" value="1"/>
</dbReference>
<proteinExistence type="predicted"/>
<dbReference type="AlphaFoldDB" id="A0ABD0K639"/>
<dbReference type="Pfam" id="PF01663">
    <property type="entry name" value="Phosphodiest"/>
    <property type="match status" value="2"/>
</dbReference>
<feature type="non-terminal residue" evidence="4">
    <location>
        <position position="1"/>
    </location>
</feature>
<sequence length="839" mass="94546">GLYPESHGIVNNVFYDQHINDTFILGRPNTANPAWWGGEPVWNTAEKQNVTTATYFWVGSDMEIQGMHPQYYFKYNGSHSYEIRVDQALAWLDLPEDKRPGFITLYFDEPDHTGHGSGPNSEDENEMLKRMDGVIQRLMDGLVSRNIGHCVNIIIVADHGMTETSCEREVFMKCFFDVDKTWITDGTIATIDQRFHRMSGPNGTVVVKTEHALDPKEIEESLECETNHYRVFTKDSVPKRFHFANNDRIGDVIVDVQDGWLVYGKTPRNCLAGNHGYDNLDKNMQALFLAFGPGFKKNIKIEPFENIELYNTFCILLGITPAPNNGTFGSLSHILSQPPSLTENTDCVSDTGAIPTCACQQATDESTKTGIPCASADIRRNGSVYEADSHIVVYSPDFHMPLAAVMHLTSKCYSINESIEILPKLVDDSNTLTPTCSSDNADGGRDNESTMYLKYSSPSDQIVLASLLPVAPTLEHCNQSFPLVPMYEGFASGVWDYLWRLVNSYVEGDKRPVRVTAGPLFDVDHDGLFDRASSKQRFVDDMREVPLPTHFYMSLMRCEDDSDSVPCSRDTELLSFILPHLQMVPNCLDFQTYLMDNVVRVRDIELLSGLQFLGFIPLEARAQLSVRLPTSLWNSSVPTEKDSDQTVRNDSTCVSDSQYRPVLLVSLDGFRADYLSYNVTPNIQRLISEGVHATRLLSAYPSLTFPNHYTIATGLYPESHGIVDNKMFDINFRRAYHFARSEAGNPEWYGGDPIWLTVKNHGKKSACYFWVGSDVPIHGQYPDYYMKYDTSADFPGRVKKVLEWMSLPAGERPDFITLYFNEPDSTGHKYGPDPGEQVS</sequence>
<keyword evidence="2" id="KW-0325">Glycoprotein</keyword>
<evidence type="ECO:0000259" key="3">
    <source>
        <dbReference type="SMART" id="SM00477"/>
    </source>
</evidence>
<evidence type="ECO:0000256" key="2">
    <source>
        <dbReference type="ARBA" id="ARBA00023180"/>
    </source>
</evidence>
<keyword evidence="5" id="KW-1185">Reference proteome</keyword>
<name>A0ABD0K639_9CAEN</name>
<dbReference type="SUPFAM" id="SSF53649">
    <property type="entry name" value="Alkaline phosphatase-like"/>
    <property type="match status" value="2"/>
</dbReference>
<feature type="domain" description="ENPP1-3/EXOG-like endonuclease/phosphodiesterase" evidence="3">
    <location>
        <begin position="387"/>
        <end position="619"/>
    </location>
</feature>
<dbReference type="PANTHER" id="PTHR10151">
    <property type="entry name" value="ECTONUCLEOTIDE PYROPHOSPHATASE/PHOSPHODIESTERASE"/>
    <property type="match status" value="1"/>
</dbReference>
<organism evidence="4 5">
    <name type="scientific">Batillaria attramentaria</name>
    <dbReference type="NCBI Taxonomy" id="370345"/>
    <lineage>
        <taxon>Eukaryota</taxon>
        <taxon>Metazoa</taxon>
        <taxon>Spiralia</taxon>
        <taxon>Lophotrochozoa</taxon>
        <taxon>Mollusca</taxon>
        <taxon>Gastropoda</taxon>
        <taxon>Caenogastropoda</taxon>
        <taxon>Sorbeoconcha</taxon>
        <taxon>Cerithioidea</taxon>
        <taxon>Batillariidae</taxon>
        <taxon>Batillaria</taxon>
    </lineage>
</organism>
<dbReference type="InterPro" id="IPR044929">
    <property type="entry name" value="DNA/RNA_non-sp_Endonuclease_sf"/>
</dbReference>
<dbReference type="InterPro" id="IPR002591">
    <property type="entry name" value="Phosphodiest/P_Trfase"/>
</dbReference>
<dbReference type="Proteomes" id="UP001519460">
    <property type="component" value="Unassembled WGS sequence"/>
</dbReference>
<keyword evidence="1" id="KW-0378">Hydrolase</keyword>
<dbReference type="InterPro" id="IPR020821">
    <property type="entry name" value="ENPP1-3/EXOG-like_nuc-like"/>
</dbReference>
<dbReference type="Gene3D" id="3.40.720.10">
    <property type="entry name" value="Alkaline Phosphatase, subunit A"/>
    <property type="match status" value="2"/>
</dbReference>
<dbReference type="InterPro" id="IPR017850">
    <property type="entry name" value="Alkaline_phosphatase_core_sf"/>
</dbReference>
<evidence type="ECO:0000256" key="1">
    <source>
        <dbReference type="ARBA" id="ARBA00022801"/>
    </source>
</evidence>
<evidence type="ECO:0000313" key="4">
    <source>
        <dbReference type="EMBL" id="KAK7482281.1"/>
    </source>
</evidence>
<dbReference type="CDD" id="cd16018">
    <property type="entry name" value="Enpp"/>
    <property type="match status" value="2"/>
</dbReference>
<comment type="caution">
    <text evidence="4">The sequence shown here is derived from an EMBL/GenBank/DDBJ whole genome shotgun (WGS) entry which is preliminary data.</text>
</comment>
<dbReference type="EMBL" id="JACVVK020000248">
    <property type="protein sequence ID" value="KAK7482281.1"/>
    <property type="molecule type" value="Genomic_DNA"/>
</dbReference>
<dbReference type="SUPFAM" id="SSF54060">
    <property type="entry name" value="His-Me finger endonucleases"/>
    <property type="match status" value="1"/>
</dbReference>
<dbReference type="InterPro" id="IPR044925">
    <property type="entry name" value="His-Me_finger_sf"/>
</dbReference>
<dbReference type="PANTHER" id="PTHR10151:SF114">
    <property type="entry name" value="ECTONUCLEOTIDE PYROPHOSPHATASE_PHOSPHODIESTERASE C27A7.3"/>
    <property type="match status" value="1"/>
</dbReference>
<reference evidence="4 5" key="1">
    <citation type="journal article" date="2023" name="Sci. Data">
        <title>Genome assembly of the Korean intertidal mud-creeper Batillaria attramentaria.</title>
        <authorList>
            <person name="Patra A.K."/>
            <person name="Ho P.T."/>
            <person name="Jun S."/>
            <person name="Lee S.J."/>
            <person name="Kim Y."/>
            <person name="Won Y.J."/>
        </authorList>
    </citation>
    <scope>NUCLEOTIDE SEQUENCE [LARGE SCALE GENOMIC DNA]</scope>
    <source>
        <strain evidence="4">Wonlab-2016</strain>
    </source>
</reference>
<dbReference type="Pfam" id="PF01223">
    <property type="entry name" value="Endonuclease_NS"/>
    <property type="match status" value="1"/>
</dbReference>
<gene>
    <name evidence="4" type="ORF">BaRGS_00026524</name>
</gene>
<accession>A0ABD0K639</accession>
<evidence type="ECO:0000313" key="5">
    <source>
        <dbReference type="Proteomes" id="UP001519460"/>
    </source>
</evidence>